<sequence length="198" mass="22702">MEFREIVVKLMTGETVFWNISFSDKSIVDIETIINNVIDKKFSHIYSPLKLLMLAFDKKNSESEMLLSFLYRIATNIEFCIDEGISSKTHEYINLCIDGVQKEDIDLLSFYGLWEKSNCQWDVSLKSLTPDQPNYLADVFISIYQSDIILPSVFHLLGEISEISEKNICLSEVKNAMLNYYSDNTGVNEAVKLLPITT</sequence>
<dbReference type="STRING" id="1111728.GCA_000427805_04485"/>
<dbReference type="RefSeq" id="WP_029093776.1">
    <property type="nucleotide sequence ID" value="NZ_CAADJA010000002.1"/>
</dbReference>
<reference evidence="2" key="1">
    <citation type="submission" date="2017-09" db="EMBL/GenBank/DDBJ databases">
        <title>FDA dAtabase for Regulatory Grade micrObial Sequences (FDA-ARGOS): Supporting development and validation of Infectious Disease Dx tests.</title>
        <authorList>
            <person name="Minogue T."/>
            <person name="Wolcott M."/>
            <person name="Wasieloski L."/>
            <person name="Aguilar W."/>
            <person name="Moore D."/>
            <person name="Tallon L."/>
            <person name="Sadzewicz L."/>
            <person name="Ott S."/>
            <person name="Zhao X."/>
            <person name="Nagaraj S."/>
            <person name="Vavikolanu K."/>
            <person name="Aluvathingal J."/>
            <person name="Nadendla S."/>
            <person name="Sichtig H."/>
        </authorList>
    </citation>
    <scope>NUCLEOTIDE SEQUENCE [LARGE SCALE GENOMIC DNA]</scope>
    <source>
        <strain evidence="2">FDAARGOS_387</strain>
    </source>
</reference>
<name>A0A2C6DI84_9GAMM</name>
<evidence type="ECO:0000313" key="1">
    <source>
        <dbReference type="EMBL" id="PHI28521.1"/>
    </source>
</evidence>
<gene>
    <name evidence="1" type="ORF">CRN84_03835</name>
</gene>
<proteinExistence type="predicted"/>
<protein>
    <submittedName>
        <fullName evidence="1">Uncharacterized protein</fullName>
    </submittedName>
</protein>
<dbReference type="EMBL" id="PDDX01000001">
    <property type="protein sequence ID" value="PHI28521.1"/>
    <property type="molecule type" value="Genomic_DNA"/>
</dbReference>
<accession>A0A2C6DI84</accession>
<keyword evidence="2" id="KW-1185">Reference proteome</keyword>
<organism evidence="1 2">
    <name type="scientific">Budvicia aquatica</name>
    <dbReference type="NCBI Taxonomy" id="82979"/>
    <lineage>
        <taxon>Bacteria</taxon>
        <taxon>Pseudomonadati</taxon>
        <taxon>Pseudomonadota</taxon>
        <taxon>Gammaproteobacteria</taxon>
        <taxon>Enterobacterales</taxon>
        <taxon>Budviciaceae</taxon>
        <taxon>Budvicia</taxon>
    </lineage>
</organism>
<evidence type="ECO:0000313" key="2">
    <source>
        <dbReference type="Proteomes" id="UP000224974"/>
    </source>
</evidence>
<dbReference type="AlphaFoldDB" id="A0A2C6DI84"/>
<dbReference type="Proteomes" id="UP000224974">
    <property type="component" value="Unassembled WGS sequence"/>
</dbReference>
<comment type="caution">
    <text evidence="1">The sequence shown here is derived from an EMBL/GenBank/DDBJ whole genome shotgun (WGS) entry which is preliminary data.</text>
</comment>